<evidence type="ECO:0000313" key="3">
    <source>
        <dbReference type="Proteomes" id="UP000596742"/>
    </source>
</evidence>
<organism evidence="2 3">
    <name type="scientific">Mytilus galloprovincialis</name>
    <name type="common">Mediterranean mussel</name>
    <dbReference type="NCBI Taxonomy" id="29158"/>
    <lineage>
        <taxon>Eukaryota</taxon>
        <taxon>Metazoa</taxon>
        <taxon>Spiralia</taxon>
        <taxon>Lophotrochozoa</taxon>
        <taxon>Mollusca</taxon>
        <taxon>Bivalvia</taxon>
        <taxon>Autobranchia</taxon>
        <taxon>Pteriomorphia</taxon>
        <taxon>Mytilida</taxon>
        <taxon>Mytiloidea</taxon>
        <taxon>Mytilidae</taxon>
        <taxon>Mytilinae</taxon>
        <taxon>Mytilus</taxon>
    </lineage>
</organism>
<comment type="caution">
    <text evidence="2">The sequence shown here is derived from an EMBL/GenBank/DDBJ whole genome shotgun (WGS) entry which is preliminary data.</text>
</comment>
<evidence type="ECO:0000256" key="1">
    <source>
        <dbReference type="SAM" id="MobiDB-lite"/>
    </source>
</evidence>
<dbReference type="EMBL" id="UYJE01008262">
    <property type="protein sequence ID" value="VDI62497.1"/>
    <property type="molecule type" value="Genomic_DNA"/>
</dbReference>
<protein>
    <submittedName>
        <fullName evidence="2">Uncharacterized protein</fullName>
    </submittedName>
</protein>
<proteinExistence type="predicted"/>
<evidence type="ECO:0000313" key="2">
    <source>
        <dbReference type="EMBL" id="VDI62497.1"/>
    </source>
</evidence>
<sequence length="223" mass="24607">MTLEEEENCLNSDKFAKDNDKSGKLSTKNSKHETGKRDAVEHDMCATSCGLTLVGLYDSDSSEEIISPGDQTETSNDCINELSGFSSNNNSCETADCLQENTDKLVSSESNPATTTFPESGISVNSNKVNNLLFSHSTCKRCESIVDHQNTSDSGLDEKCNCNVMKIDKVSGSGEMLDLLMSCIVRVRMKVSKLWDSDLFPYNPKPLLANIRKAEELFENDYI</sequence>
<dbReference type="OrthoDB" id="8251209at2759"/>
<name>A0A8B6GDV7_MYTGA</name>
<gene>
    <name evidence="2" type="ORF">MGAL_10B007164</name>
</gene>
<dbReference type="Proteomes" id="UP000596742">
    <property type="component" value="Unassembled WGS sequence"/>
</dbReference>
<reference evidence="2" key="1">
    <citation type="submission" date="2018-11" db="EMBL/GenBank/DDBJ databases">
        <authorList>
            <person name="Alioto T."/>
            <person name="Alioto T."/>
        </authorList>
    </citation>
    <scope>NUCLEOTIDE SEQUENCE</scope>
</reference>
<dbReference type="AlphaFoldDB" id="A0A8B6GDV7"/>
<accession>A0A8B6GDV7</accession>
<feature type="region of interest" description="Disordered" evidence="1">
    <location>
        <begin position="1"/>
        <end position="37"/>
    </location>
</feature>
<keyword evidence="3" id="KW-1185">Reference proteome</keyword>
<feature type="compositionally biased region" description="Basic and acidic residues" evidence="1">
    <location>
        <begin position="14"/>
        <end position="23"/>
    </location>
</feature>